<evidence type="ECO:0000256" key="14">
    <source>
        <dbReference type="ARBA" id="ARBA00044678"/>
    </source>
</evidence>
<dbReference type="EMBL" id="RRYP01011925">
    <property type="protein sequence ID" value="TNV77429.1"/>
    <property type="molecule type" value="Genomic_DNA"/>
</dbReference>
<evidence type="ECO:0000256" key="11">
    <source>
        <dbReference type="ARBA" id="ARBA00023053"/>
    </source>
</evidence>
<keyword evidence="4" id="KW-0237">DNA synthesis</keyword>
<dbReference type="Proteomes" id="UP000785679">
    <property type="component" value="Unassembled WGS sequence"/>
</dbReference>
<evidence type="ECO:0000256" key="6">
    <source>
        <dbReference type="ARBA" id="ARBA00022695"/>
    </source>
</evidence>
<evidence type="ECO:0000256" key="7">
    <source>
        <dbReference type="ARBA" id="ARBA00022705"/>
    </source>
</evidence>
<dbReference type="InterPro" id="IPR043519">
    <property type="entry name" value="NT_sf"/>
</dbReference>
<dbReference type="SUPFAM" id="SSF47802">
    <property type="entry name" value="DNA polymerase beta, N-terminal domain-like"/>
    <property type="match status" value="1"/>
</dbReference>
<dbReference type="SMART" id="SM00278">
    <property type="entry name" value="HhH1"/>
    <property type="match status" value="2"/>
</dbReference>
<evidence type="ECO:0000256" key="4">
    <source>
        <dbReference type="ARBA" id="ARBA00022634"/>
    </source>
</evidence>
<feature type="domain" description="Helix-hairpin-helix DNA-binding motif class 1" evidence="19">
    <location>
        <begin position="46"/>
        <end position="65"/>
    </location>
</feature>
<evidence type="ECO:0000256" key="18">
    <source>
        <dbReference type="RuleBase" id="RU366014"/>
    </source>
</evidence>
<comment type="catalytic activity">
    <reaction evidence="16 18">
        <text>DNA(n) + a 2'-deoxyribonucleoside 5'-triphosphate = DNA(n+1) + diphosphate</text>
        <dbReference type="Rhea" id="RHEA:22508"/>
        <dbReference type="Rhea" id="RHEA-COMP:17339"/>
        <dbReference type="Rhea" id="RHEA-COMP:17340"/>
        <dbReference type="ChEBI" id="CHEBI:33019"/>
        <dbReference type="ChEBI" id="CHEBI:61560"/>
        <dbReference type="ChEBI" id="CHEBI:173112"/>
        <dbReference type="EC" id="2.7.7.7"/>
    </reaction>
</comment>
<comment type="function">
    <text evidence="15">Repair polymerase that plays a key role in base-excision repair. During this process, the damaged base is excised by specific DNA glycosylases, the DNA backbone is nicked at the abasic site by an apurinic/apyrimidic (AP) endonuclease, and POLB removes 5'-deoxyribose-phosphate from the preincised AP site acting as a 5'-deoxyribose-phosphate lyase (5'-dRP lyase); through its DNA polymerase activity, it adds one nucleotide to the 3' end of the arising single-nucleotide gap. Conducts 'gap-filling' DNA synthesis in a stepwise distributive fashion rather than in a processive fashion as for other DNA polymerases. It is also able to cleave sugar-phosphate bonds 3' to an intact AP site, acting as an AP lyase.</text>
</comment>
<evidence type="ECO:0000313" key="22">
    <source>
        <dbReference type="Proteomes" id="UP000785679"/>
    </source>
</evidence>
<evidence type="ECO:0000256" key="1">
    <source>
        <dbReference type="ARBA" id="ARBA00001946"/>
    </source>
</evidence>
<proteinExistence type="inferred from homology"/>
<dbReference type="SUPFAM" id="SSF81585">
    <property type="entry name" value="PsbU/PolX domain-like"/>
    <property type="match status" value="1"/>
</dbReference>
<evidence type="ECO:0000256" key="15">
    <source>
        <dbReference type="ARBA" id="ARBA00045548"/>
    </source>
</evidence>
<comment type="caution">
    <text evidence="21">The sequence shown here is derived from an EMBL/GenBank/DDBJ whole genome shotgun (WGS) entry which is preliminary data.</text>
</comment>
<dbReference type="EC" id="2.7.7.7" evidence="18"/>
<dbReference type="InterPro" id="IPR002054">
    <property type="entry name" value="DNA-dir_DNA_pol_X"/>
</dbReference>
<dbReference type="GO" id="GO:0046872">
    <property type="term" value="F:metal ion binding"/>
    <property type="evidence" value="ECO:0007669"/>
    <property type="project" value="UniProtKB-UniRule"/>
</dbReference>
<feature type="domain" description="Helix-hairpin-helix DNA-binding motif class 1" evidence="19">
    <location>
        <begin position="87"/>
        <end position="106"/>
    </location>
</feature>
<feature type="domain" description="DNA-directed DNA polymerase X" evidence="20">
    <location>
        <begin position="1"/>
        <end position="298"/>
    </location>
</feature>
<dbReference type="InterPro" id="IPR002008">
    <property type="entry name" value="DNA_pol_X_beta-like"/>
</dbReference>
<dbReference type="InterPro" id="IPR028207">
    <property type="entry name" value="DNA_pol_B_palm_palm"/>
</dbReference>
<comment type="catalytic activity">
    <reaction evidence="14">
        <text>a 5'-end 2'-deoxyribose-2'-deoxyribonucleotide-DNA = (2E,4S)-4-hydroxypenten-2-al-5-phosphate + a 5'-end 5'-phospho-2'-deoxyribonucleoside-DNA + H(+)</text>
        <dbReference type="Rhea" id="RHEA:76255"/>
        <dbReference type="Rhea" id="RHEA-COMP:13180"/>
        <dbReference type="Rhea" id="RHEA-COMP:18657"/>
        <dbReference type="ChEBI" id="CHEBI:15378"/>
        <dbReference type="ChEBI" id="CHEBI:136412"/>
        <dbReference type="ChEBI" id="CHEBI:195194"/>
        <dbReference type="ChEBI" id="CHEBI:195195"/>
    </reaction>
</comment>
<dbReference type="InterPro" id="IPR029398">
    <property type="entry name" value="PolB_thumb"/>
</dbReference>
<dbReference type="GO" id="GO:0003887">
    <property type="term" value="F:DNA-directed DNA polymerase activity"/>
    <property type="evidence" value="ECO:0007669"/>
    <property type="project" value="UniProtKB-UniRule"/>
</dbReference>
<organism evidence="21 22">
    <name type="scientific">Halteria grandinella</name>
    <dbReference type="NCBI Taxonomy" id="5974"/>
    <lineage>
        <taxon>Eukaryota</taxon>
        <taxon>Sar</taxon>
        <taxon>Alveolata</taxon>
        <taxon>Ciliophora</taxon>
        <taxon>Intramacronucleata</taxon>
        <taxon>Spirotrichea</taxon>
        <taxon>Stichotrichia</taxon>
        <taxon>Sporadotrichida</taxon>
        <taxon>Halteriidae</taxon>
        <taxon>Halteria</taxon>
    </lineage>
</organism>
<dbReference type="PANTHER" id="PTHR11276">
    <property type="entry name" value="DNA POLYMERASE TYPE-X FAMILY MEMBER"/>
    <property type="match status" value="1"/>
</dbReference>
<dbReference type="GO" id="GO:0003677">
    <property type="term" value="F:DNA binding"/>
    <property type="evidence" value="ECO:0007669"/>
    <property type="project" value="UniProtKB-UniRule"/>
</dbReference>
<keyword evidence="22" id="KW-1185">Reference proteome</keyword>
<dbReference type="InterPro" id="IPR010996">
    <property type="entry name" value="HHH_MUS81"/>
</dbReference>
<evidence type="ECO:0000256" key="8">
    <source>
        <dbReference type="ARBA" id="ARBA00022763"/>
    </source>
</evidence>
<keyword evidence="7" id="KW-0235">DNA replication</keyword>
<evidence type="ECO:0000256" key="10">
    <source>
        <dbReference type="ARBA" id="ARBA00022932"/>
    </source>
</evidence>
<evidence type="ECO:0000259" key="20">
    <source>
        <dbReference type="SMART" id="SM00483"/>
    </source>
</evidence>
<dbReference type="InterPro" id="IPR037160">
    <property type="entry name" value="DNA_Pol_thumb_sf"/>
</dbReference>
<gene>
    <name evidence="21" type="ORF">FGO68_gene15942</name>
</gene>
<dbReference type="GO" id="GO:0005737">
    <property type="term" value="C:cytoplasm"/>
    <property type="evidence" value="ECO:0007669"/>
    <property type="project" value="UniProtKB-SubCell"/>
</dbReference>
<sequence length="299" mass="33846">MNKAIIAQIEKLYNYYKTSGDKGRAFGYAKAVRSLKTYDKPIKTGEELDGVPGIGDGIIRKIKEFIADGTIKKFEFIDTDPKVKILQELENVWGLGPKGAQKLTMQKIGLKYYDDFLKKIPRTEVELLLATVKQACLSLYKDIQVEACGSFRRGRLECGDIDVLITRTNGQPIKGIVQQLVEKLEKENFLKERLGDFRYSTTGSEGYMGVCQLGVKDVFRRIDIKAYPYEQYGFALLYFTGSGPFNLKMREEAIKQGYSLSDHSLTPTAPGKKKIDCPKEEDVFKALGMPYKTPKERDI</sequence>
<dbReference type="GO" id="GO:0005634">
    <property type="term" value="C:nucleus"/>
    <property type="evidence" value="ECO:0007669"/>
    <property type="project" value="UniProtKB-SubCell"/>
</dbReference>
<dbReference type="SMART" id="SM00483">
    <property type="entry name" value="POLXc"/>
    <property type="match status" value="1"/>
</dbReference>
<keyword evidence="8 18" id="KW-0227">DNA damage</keyword>
<protein>
    <recommendedName>
        <fullName evidence="18">DNA polymerase</fullName>
        <ecNumber evidence="18">2.7.7.7</ecNumber>
    </recommendedName>
</protein>
<dbReference type="InterPro" id="IPR022312">
    <property type="entry name" value="DNA_pol_X"/>
</dbReference>
<evidence type="ECO:0000313" key="21">
    <source>
        <dbReference type="EMBL" id="TNV77429.1"/>
    </source>
</evidence>
<dbReference type="Gene3D" id="1.10.150.110">
    <property type="entry name" value="DNA polymerase beta, N-terminal domain-like"/>
    <property type="match status" value="1"/>
</dbReference>
<dbReference type="OrthoDB" id="205514at2759"/>
<comment type="function">
    <text evidence="18">DNA polymerase that functions in several pathways of DNA repair. Involved in base excision repair (BER) responsible for repair of lesions that give rise to abasic (AP) sites in DNA. Also contributes to DNA double-strand break repair by non-homologous end joining and homologous recombination. Has both template-dependent and template-independent (terminal transferase) DNA polymerase activities. Has also a 5'-deoxyribose-5-phosphate lyase (dRP lyase) activity.</text>
</comment>
<evidence type="ECO:0000256" key="5">
    <source>
        <dbReference type="ARBA" id="ARBA00022679"/>
    </source>
</evidence>
<keyword evidence="10 18" id="KW-0239">DNA-directed DNA polymerase</keyword>
<keyword evidence="9" id="KW-0832">Ubl conjugation</keyword>
<evidence type="ECO:0000256" key="3">
    <source>
        <dbReference type="ARBA" id="ARBA00022481"/>
    </source>
</evidence>
<dbReference type="Pfam" id="PF14792">
    <property type="entry name" value="DNA_pol_B_palm"/>
    <property type="match status" value="1"/>
</dbReference>
<dbReference type="PRINTS" id="PR00869">
    <property type="entry name" value="DNAPOLX"/>
</dbReference>
<evidence type="ECO:0000256" key="12">
    <source>
        <dbReference type="ARBA" id="ARBA00023204"/>
    </source>
</evidence>
<dbReference type="PRINTS" id="PR00870">
    <property type="entry name" value="DNAPOLXBETA"/>
</dbReference>
<keyword evidence="5 18" id="KW-0808">Transferase</keyword>
<evidence type="ECO:0000256" key="9">
    <source>
        <dbReference type="ARBA" id="ARBA00022843"/>
    </source>
</evidence>
<keyword evidence="6 18" id="KW-0548">Nucleotidyltransferase</keyword>
<keyword evidence="18" id="KW-0539">Nucleus</keyword>
<keyword evidence="3" id="KW-0488">Methylation</keyword>
<name>A0A8J8NM97_HALGN</name>
<dbReference type="Pfam" id="PF14791">
    <property type="entry name" value="DNA_pol_B_thumb"/>
    <property type="match status" value="1"/>
</dbReference>
<dbReference type="SUPFAM" id="SSF81301">
    <property type="entry name" value="Nucleotidyltransferase"/>
    <property type="match status" value="1"/>
</dbReference>
<reference evidence="21" key="1">
    <citation type="submission" date="2019-06" db="EMBL/GenBank/DDBJ databases">
        <authorList>
            <person name="Zheng W."/>
        </authorList>
    </citation>
    <scope>NUCLEOTIDE SEQUENCE</scope>
    <source>
        <strain evidence="21">QDHG01</strain>
    </source>
</reference>
<comment type="catalytic activity">
    <reaction evidence="13">
        <text>2'-deoxyribonucleotide-(2'-deoxyribose 5'-phosphate)-2'-deoxyribonucleotide-DNA = a 3'-end 2'-deoxyribonucleotide-(2,3-dehydro-2,3-deoxyribose 5'-phosphate)-DNA + a 5'-end 5'-phospho-2'-deoxyribonucleoside-DNA + H(+)</text>
        <dbReference type="Rhea" id="RHEA:66592"/>
        <dbReference type="Rhea" id="RHEA-COMP:13180"/>
        <dbReference type="Rhea" id="RHEA-COMP:16897"/>
        <dbReference type="Rhea" id="RHEA-COMP:17067"/>
        <dbReference type="ChEBI" id="CHEBI:15378"/>
        <dbReference type="ChEBI" id="CHEBI:136412"/>
        <dbReference type="ChEBI" id="CHEBI:157695"/>
        <dbReference type="ChEBI" id="CHEBI:167181"/>
        <dbReference type="EC" id="4.2.99.18"/>
    </reaction>
</comment>
<evidence type="ECO:0000256" key="16">
    <source>
        <dbReference type="ARBA" id="ARBA00049244"/>
    </source>
</evidence>
<comment type="similarity">
    <text evidence="18">Belongs to the DNA polymerase type-X family.</text>
</comment>
<evidence type="ECO:0000256" key="13">
    <source>
        <dbReference type="ARBA" id="ARBA00044632"/>
    </source>
</evidence>
<comment type="subcellular location">
    <subcellularLocation>
        <location evidence="2">Cytoplasm</location>
    </subcellularLocation>
    <subcellularLocation>
        <location evidence="18">Nucleus</location>
    </subcellularLocation>
</comment>
<accession>A0A8J8NM97</accession>
<dbReference type="GO" id="GO:0140078">
    <property type="term" value="F:class I DNA-(apurinic or apyrimidinic site) endonuclease activity"/>
    <property type="evidence" value="ECO:0007669"/>
    <property type="project" value="UniProtKB-EC"/>
</dbReference>
<keyword evidence="12 18" id="KW-0234">DNA repair</keyword>
<dbReference type="Gene3D" id="3.30.460.10">
    <property type="entry name" value="Beta Polymerase, domain 2"/>
    <property type="match status" value="1"/>
</dbReference>
<evidence type="ECO:0000256" key="2">
    <source>
        <dbReference type="ARBA" id="ARBA00004496"/>
    </source>
</evidence>
<feature type="active site" description="Nucleophile; Schiff-base intermediate with DNA; for 5'-dRP lyase activity" evidence="17">
    <location>
        <position position="61"/>
    </location>
</feature>
<keyword evidence="11" id="KW-0915">Sodium</keyword>
<dbReference type="Pfam" id="PF14716">
    <property type="entry name" value="HHH_8"/>
    <property type="match status" value="1"/>
</dbReference>
<dbReference type="AlphaFoldDB" id="A0A8J8NM97"/>
<dbReference type="Gene3D" id="3.30.210.10">
    <property type="entry name" value="DNA polymerase, thumb domain"/>
    <property type="match status" value="1"/>
</dbReference>
<dbReference type="GO" id="GO:0006303">
    <property type="term" value="P:double-strand break repair via nonhomologous end joining"/>
    <property type="evidence" value="ECO:0007669"/>
    <property type="project" value="TreeGrafter"/>
</dbReference>
<evidence type="ECO:0000259" key="19">
    <source>
        <dbReference type="SMART" id="SM00278"/>
    </source>
</evidence>
<dbReference type="InterPro" id="IPR027421">
    <property type="entry name" value="DNA_pol_lamdba_lyase_dom_sf"/>
</dbReference>
<dbReference type="PANTHER" id="PTHR11276:SF28">
    <property type="entry name" value="DNA POLYMERASE LAMBDA"/>
    <property type="match status" value="1"/>
</dbReference>
<dbReference type="CDD" id="cd00141">
    <property type="entry name" value="NT_POLXc"/>
    <property type="match status" value="1"/>
</dbReference>
<comment type="cofactor">
    <cofactor evidence="1">
        <name>Mg(2+)</name>
        <dbReference type="ChEBI" id="CHEBI:18420"/>
    </cofactor>
</comment>
<evidence type="ECO:0000256" key="17">
    <source>
        <dbReference type="PIRSR" id="PIRSR622312-50"/>
    </source>
</evidence>
<dbReference type="InterPro" id="IPR003583">
    <property type="entry name" value="Hlx-hairpin-Hlx_DNA-bd_motif"/>
</dbReference>